<dbReference type="AlphaFoldDB" id="G6Y9F3"/>
<evidence type="ECO:0000313" key="1">
    <source>
        <dbReference type="EMBL" id="EHH11659.1"/>
    </source>
</evidence>
<name>G6Y9F3_9HYPH</name>
<organism evidence="1 2">
    <name type="scientific">Mesorhizobium amorphae CCNWGS0123</name>
    <dbReference type="NCBI Taxonomy" id="1082933"/>
    <lineage>
        <taxon>Bacteria</taxon>
        <taxon>Pseudomonadati</taxon>
        <taxon>Pseudomonadota</taxon>
        <taxon>Alphaproteobacteria</taxon>
        <taxon>Hyphomicrobiales</taxon>
        <taxon>Phyllobacteriaceae</taxon>
        <taxon>Mesorhizobium</taxon>
    </lineage>
</organism>
<dbReference type="Proteomes" id="UP000002949">
    <property type="component" value="Unassembled WGS sequence"/>
</dbReference>
<gene>
    <name evidence="1" type="ORF">MEA186_12863</name>
</gene>
<keyword evidence="2" id="KW-1185">Reference proteome</keyword>
<reference evidence="1 2" key="1">
    <citation type="journal article" date="2012" name="J. Bacteriol.">
        <title>Draft Genome Sequence of Plant Growth-Promoting Rhizobium Mesorhizobium amorphae, Isolated from Zinc-Lead Mine Tailings.</title>
        <authorList>
            <person name="Hao X."/>
            <person name="Lin Y."/>
            <person name="Johnstone L."/>
            <person name="Baltrus D.A."/>
            <person name="Miller S.J."/>
            <person name="Wei G."/>
            <person name="Rensing C."/>
        </authorList>
    </citation>
    <scope>NUCLEOTIDE SEQUENCE [LARGE SCALE GENOMIC DNA]</scope>
    <source>
        <strain evidence="1 2">CCNWGS0123</strain>
    </source>
</reference>
<protein>
    <submittedName>
        <fullName evidence="1">Uncharacterized protein</fullName>
    </submittedName>
</protein>
<accession>G6Y9F3</accession>
<proteinExistence type="predicted"/>
<sequence>MGSNPIALTKTINRLVSLALMVSRPKGTEPLLEKPF</sequence>
<dbReference type="EMBL" id="AGSN01000101">
    <property type="protein sequence ID" value="EHH11659.1"/>
    <property type="molecule type" value="Genomic_DNA"/>
</dbReference>
<evidence type="ECO:0000313" key="2">
    <source>
        <dbReference type="Proteomes" id="UP000002949"/>
    </source>
</evidence>